<accession>A0ABM0JVL0</accession>
<keyword evidence="4 11" id="KW-0337">GPI-anchor biosynthesis</keyword>
<dbReference type="GeneID" id="101852105"/>
<keyword evidence="6 11" id="KW-0808">Transferase</keyword>
<dbReference type="GO" id="GO:0016757">
    <property type="term" value="F:glycosyltransferase activity"/>
    <property type="evidence" value="ECO:0007669"/>
    <property type="project" value="UniProtKB-KW"/>
</dbReference>
<evidence type="ECO:0000256" key="10">
    <source>
        <dbReference type="ARBA" id="ARBA00023136"/>
    </source>
</evidence>
<keyword evidence="8 11" id="KW-0256">Endoplasmic reticulum</keyword>
<dbReference type="PANTHER" id="PTHR12468">
    <property type="entry name" value="GPI MANNOSYLTRANSFERASE 2"/>
    <property type="match status" value="1"/>
</dbReference>
<evidence type="ECO:0000256" key="6">
    <source>
        <dbReference type="ARBA" id="ARBA00022679"/>
    </source>
</evidence>
<keyword evidence="10 11" id="KW-0472">Membrane</keyword>
<dbReference type="InterPro" id="IPR007315">
    <property type="entry name" value="PIG-V/Gpi18"/>
</dbReference>
<protein>
    <recommendedName>
        <fullName evidence="11">GPI mannosyltransferase 2</fullName>
        <ecNumber evidence="11">2.4.1.-</ecNumber>
    </recommendedName>
</protein>
<sequence>MEVSSRQIVTFAFASRSLVLLLQFLANLLLPDHDADVFLPPVDKREFSVLDHAVHFLFSGLMRWDAVYFSHIAHYGYTYENCVAFFPFFPITVSSVAHVLSYLGVLHLSSWILLAAVITNFILFILAALSFFHVGKHALGDPQVSFFATILFCFNPASIFMSAAYSETLYFFLLVHALLAVNAKAFYAASFLIGLSVLTRSNGLVGIGFVLHSLGNSFFKELSSIHWCGKKLTYSQIVPFYISCIVKTIFRVVLCSIICSAAFFAYQFFIYTQFCTRKGSVFVPEHLISYGRARGYNIVGDSPSPWCNDTFPMSYTNIQKHHWGVGFMNYYEVKQIPNFILAFPVILLSVRSCLFFVRKSGKSFFQLGFGNSLNYFMRNTSQARDKKRDSLSDDEVDMDEIDAKSQVWKPSTAEHSHRIVVYIFHLIGLTVFGCCFVHIQVLTRLLFSSSPLLYWYCGMLWYRDRASQMPSPRRRTQSHPKVLNSSSWMDVATHKIRSTIVKCQCSPLLDILENWANLSLEFQLVVIYFVFYFIVGTVMFSNFLPWT</sequence>
<evidence type="ECO:0000256" key="11">
    <source>
        <dbReference type="RuleBase" id="RU363112"/>
    </source>
</evidence>
<feature type="transmembrane region" description="Helical" evidence="11">
    <location>
        <begin position="82"/>
        <end position="105"/>
    </location>
</feature>
<evidence type="ECO:0000256" key="9">
    <source>
        <dbReference type="ARBA" id="ARBA00022989"/>
    </source>
</evidence>
<comment type="function">
    <text evidence="11">Mannosyltransferase involved in glycosylphosphatidylinositol-anchor biosynthesis.</text>
</comment>
<keyword evidence="12" id="KW-1185">Reference proteome</keyword>
<keyword evidence="7 11" id="KW-0812">Transmembrane</keyword>
<feature type="transmembrane region" description="Helical" evidence="11">
    <location>
        <begin position="419"/>
        <end position="439"/>
    </location>
</feature>
<comment type="pathway">
    <text evidence="2 11">Glycolipid biosynthesis; glycosylphosphatidylinositol-anchor biosynthesis.</text>
</comment>
<keyword evidence="9 11" id="KW-1133">Transmembrane helix</keyword>
<dbReference type="RefSeq" id="XP_005102568.1">
    <property type="nucleotide sequence ID" value="XM_005102511.2"/>
</dbReference>
<evidence type="ECO:0000313" key="13">
    <source>
        <dbReference type="RefSeq" id="XP_005102568.1"/>
    </source>
</evidence>
<name>A0ABM0JVL0_APLCA</name>
<feature type="transmembrane region" description="Helical" evidence="11">
    <location>
        <begin position="7"/>
        <end position="29"/>
    </location>
</feature>
<evidence type="ECO:0000256" key="4">
    <source>
        <dbReference type="ARBA" id="ARBA00022502"/>
    </source>
</evidence>
<organism evidence="12 13">
    <name type="scientific">Aplysia californica</name>
    <name type="common">California sea hare</name>
    <dbReference type="NCBI Taxonomy" id="6500"/>
    <lineage>
        <taxon>Eukaryota</taxon>
        <taxon>Metazoa</taxon>
        <taxon>Spiralia</taxon>
        <taxon>Lophotrochozoa</taxon>
        <taxon>Mollusca</taxon>
        <taxon>Gastropoda</taxon>
        <taxon>Heterobranchia</taxon>
        <taxon>Euthyneura</taxon>
        <taxon>Tectipleura</taxon>
        <taxon>Aplysiida</taxon>
        <taxon>Aplysioidea</taxon>
        <taxon>Aplysiidae</taxon>
        <taxon>Aplysia</taxon>
    </lineage>
</organism>
<feature type="transmembrane region" description="Helical" evidence="11">
    <location>
        <begin position="525"/>
        <end position="544"/>
    </location>
</feature>
<evidence type="ECO:0000256" key="3">
    <source>
        <dbReference type="ARBA" id="ARBA00008698"/>
    </source>
</evidence>
<evidence type="ECO:0000256" key="8">
    <source>
        <dbReference type="ARBA" id="ARBA00022824"/>
    </source>
</evidence>
<feature type="transmembrane region" description="Helical" evidence="11">
    <location>
        <begin position="249"/>
        <end position="270"/>
    </location>
</feature>
<feature type="transmembrane region" description="Helical" evidence="11">
    <location>
        <begin position="336"/>
        <end position="357"/>
    </location>
</feature>
<feature type="transmembrane region" description="Helical" evidence="11">
    <location>
        <begin position="144"/>
        <end position="165"/>
    </location>
</feature>
<keyword evidence="5 11" id="KW-0328">Glycosyltransferase</keyword>
<evidence type="ECO:0000256" key="7">
    <source>
        <dbReference type="ARBA" id="ARBA00022692"/>
    </source>
</evidence>
<dbReference type="Proteomes" id="UP000694888">
    <property type="component" value="Unplaced"/>
</dbReference>
<dbReference type="Pfam" id="PF04188">
    <property type="entry name" value="Mannosyl_trans2"/>
    <property type="match status" value="1"/>
</dbReference>
<comment type="similarity">
    <text evidence="3 11">Belongs to the PIGV family.</text>
</comment>
<feature type="transmembrane region" description="Helical" evidence="11">
    <location>
        <begin position="111"/>
        <end position="132"/>
    </location>
</feature>
<evidence type="ECO:0000256" key="2">
    <source>
        <dbReference type="ARBA" id="ARBA00004687"/>
    </source>
</evidence>
<dbReference type="PANTHER" id="PTHR12468:SF2">
    <property type="entry name" value="GPI MANNOSYLTRANSFERASE 2"/>
    <property type="match status" value="1"/>
</dbReference>
<evidence type="ECO:0000256" key="1">
    <source>
        <dbReference type="ARBA" id="ARBA00004477"/>
    </source>
</evidence>
<gene>
    <name evidence="13" type="primary">LOC101852105</name>
</gene>
<comment type="subcellular location">
    <subcellularLocation>
        <location evidence="1 11">Endoplasmic reticulum membrane</location>
        <topology evidence="1 11">Multi-pass membrane protein</topology>
    </subcellularLocation>
</comment>
<evidence type="ECO:0000256" key="5">
    <source>
        <dbReference type="ARBA" id="ARBA00022676"/>
    </source>
</evidence>
<reference evidence="13" key="1">
    <citation type="submission" date="2025-08" db="UniProtKB">
        <authorList>
            <consortium name="RefSeq"/>
        </authorList>
    </citation>
    <scope>IDENTIFICATION</scope>
</reference>
<dbReference type="EC" id="2.4.1.-" evidence="11"/>
<evidence type="ECO:0000313" key="12">
    <source>
        <dbReference type="Proteomes" id="UP000694888"/>
    </source>
</evidence>
<proteinExistence type="inferred from homology"/>
<feature type="transmembrane region" description="Helical" evidence="11">
    <location>
        <begin position="171"/>
        <end position="198"/>
    </location>
</feature>